<evidence type="ECO:0000256" key="3">
    <source>
        <dbReference type="ARBA" id="ARBA00022777"/>
    </source>
</evidence>
<dbReference type="InterPro" id="IPR000014">
    <property type="entry name" value="PAS"/>
</dbReference>
<keyword evidence="2" id="KW-0732">Signal</keyword>
<dbReference type="CDD" id="cd00130">
    <property type="entry name" value="PAS"/>
    <property type="match status" value="1"/>
</dbReference>
<dbReference type="SUPFAM" id="SSF53850">
    <property type="entry name" value="Periplasmic binding protein-like II"/>
    <property type="match status" value="1"/>
</dbReference>
<evidence type="ECO:0000313" key="7">
    <source>
        <dbReference type="Proteomes" id="UP000526003"/>
    </source>
</evidence>
<keyword evidence="3" id="KW-0418">Kinase</keyword>
<organism evidence="6 7">
    <name type="scientific">Pseudomonas kielensis</name>
    <dbReference type="NCBI Taxonomy" id="2762577"/>
    <lineage>
        <taxon>Bacteria</taxon>
        <taxon>Pseudomonadati</taxon>
        <taxon>Pseudomonadota</taxon>
        <taxon>Gammaproteobacteria</taxon>
        <taxon>Pseudomonadales</taxon>
        <taxon>Pseudomonadaceae</taxon>
        <taxon>Pseudomonas</taxon>
    </lineage>
</organism>
<dbReference type="RefSeq" id="WP_185818265.1">
    <property type="nucleotide sequence ID" value="NZ_CP130043.1"/>
</dbReference>
<evidence type="ECO:0000256" key="4">
    <source>
        <dbReference type="SAM" id="Phobius"/>
    </source>
</evidence>
<name>A0A7X1GCQ4_9PSED</name>
<dbReference type="AlphaFoldDB" id="A0A7X1GCQ4"/>
<sequence length="453" mass="50558">MQLLRRLTPALRWLVLFSVLMLGREGLARAPDASAAQGVATARPLLLSPQEREWIARNPQVIVASVQYPLYLFKDEQGQWTGLSHDILRRLSRMTGLQFVHQESFSTEHLLGLLESGQADMSSTLAVNDERKGFLDFSHAFGGSGWVFVGLAAGEPVQSLEALSGKVLALPARHALEAAIRRDYPQIQLRAVKTYAEARALVESGEADATIENENGTYQFPAGRLTLGASIEGHWVTDHLAVRKGQPQLLSILNKALEAFPPAELRAIRAKWLSGVVPVQPPSPWQRLIQWACWGGVFAGVFGLLSVVWNRRLNRQVECRLKAEEALNDQLAFEQCLINAMPDPVFVRDLEGRLIQCNKSYEEYLSTRFDRVQGKRLTEVDTLPAATGQLLHAEFMAQLGSRKGRFIERQLTFNNGTRCIYQWTVPFYSANGVLRGVLGGWTAPRGPRQQEPR</sequence>
<dbReference type="Gene3D" id="3.30.450.20">
    <property type="entry name" value="PAS domain"/>
    <property type="match status" value="1"/>
</dbReference>
<dbReference type="Pfam" id="PF00497">
    <property type="entry name" value="SBP_bac_3"/>
    <property type="match status" value="1"/>
</dbReference>
<dbReference type="InterPro" id="IPR013656">
    <property type="entry name" value="PAS_4"/>
</dbReference>
<keyword evidence="4" id="KW-0812">Transmembrane</keyword>
<dbReference type="PANTHER" id="PTHR35936">
    <property type="entry name" value="MEMBRANE-BOUND LYTIC MUREIN TRANSGLYCOSYLASE F"/>
    <property type="match status" value="1"/>
</dbReference>
<keyword evidence="4" id="KW-0472">Membrane</keyword>
<dbReference type="EMBL" id="JACMYG010000007">
    <property type="protein sequence ID" value="MBC2689991.1"/>
    <property type="molecule type" value="Genomic_DNA"/>
</dbReference>
<gene>
    <name evidence="6" type="ORF">H7995_09290</name>
</gene>
<evidence type="ECO:0000259" key="5">
    <source>
        <dbReference type="PROSITE" id="PS50112"/>
    </source>
</evidence>
<dbReference type="Gene3D" id="3.40.190.10">
    <property type="entry name" value="Periplasmic binding protein-like II"/>
    <property type="match status" value="2"/>
</dbReference>
<feature type="domain" description="PAS" evidence="5">
    <location>
        <begin position="337"/>
        <end position="410"/>
    </location>
</feature>
<dbReference type="Proteomes" id="UP000526003">
    <property type="component" value="Unassembled WGS sequence"/>
</dbReference>
<dbReference type="CDD" id="cd13707">
    <property type="entry name" value="PBP2_BvgS_D2"/>
    <property type="match status" value="1"/>
</dbReference>
<dbReference type="InterPro" id="IPR001638">
    <property type="entry name" value="Solute-binding_3/MltF_N"/>
</dbReference>
<comment type="caution">
    <text evidence="6">The sequence shown here is derived from an EMBL/GenBank/DDBJ whole genome shotgun (WGS) entry which is preliminary data.</text>
</comment>
<evidence type="ECO:0000256" key="1">
    <source>
        <dbReference type="ARBA" id="ARBA00010333"/>
    </source>
</evidence>
<evidence type="ECO:0000313" key="6">
    <source>
        <dbReference type="EMBL" id="MBC2689991.1"/>
    </source>
</evidence>
<protein>
    <submittedName>
        <fullName evidence="6">Transporter substrate-binding domain-containing protein</fullName>
    </submittedName>
</protein>
<feature type="transmembrane region" description="Helical" evidence="4">
    <location>
        <begin position="288"/>
        <end position="310"/>
    </location>
</feature>
<proteinExistence type="inferred from homology"/>
<dbReference type="InterPro" id="IPR035965">
    <property type="entry name" value="PAS-like_dom_sf"/>
</dbReference>
<keyword evidence="3" id="KW-0808">Transferase</keyword>
<comment type="similarity">
    <text evidence="1">Belongs to the bacterial solute-binding protein 3 family.</text>
</comment>
<dbReference type="SMART" id="SM00091">
    <property type="entry name" value="PAS"/>
    <property type="match status" value="1"/>
</dbReference>
<accession>A0A7X1GCQ4</accession>
<dbReference type="PANTHER" id="PTHR35936:SF17">
    <property type="entry name" value="ARGININE-BINDING EXTRACELLULAR PROTEIN ARTP"/>
    <property type="match status" value="1"/>
</dbReference>
<dbReference type="SMART" id="SM00062">
    <property type="entry name" value="PBPb"/>
    <property type="match status" value="1"/>
</dbReference>
<dbReference type="GO" id="GO:0016301">
    <property type="term" value="F:kinase activity"/>
    <property type="evidence" value="ECO:0007669"/>
    <property type="project" value="UniProtKB-KW"/>
</dbReference>
<dbReference type="InterPro" id="IPR049871">
    <property type="entry name" value="BvgS-like_periplasmic2"/>
</dbReference>
<keyword evidence="4" id="KW-1133">Transmembrane helix</keyword>
<dbReference type="SUPFAM" id="SSF55785">
    <property type="entry name" value="PYP-like sensor domain (PAS domain)"/>
    <property type="match status" value="1"/>
</dbReference>
<keyword evidence="7" id="KW-1185">Reference proteome</keyword>
<dbReference type="PROSITE" id="PS50112">
    <property type="entry name" value="PAS"/>
    <property type="match status" value="1"/>
</dbReference>
<dbReference type="Pfam" id="PF08448">
    <property type="entry name" value="PAS_4"/>
    <property type="match status" value="1"/>
</dbReference>
<reference evidence="6 7" key="1">
    <citation type="submission" date="2020-08" db="EMBL/GenBank/DDBJ databases">
        <title>Pseudomonas sp. nov.</title>
        <authorList>
            <person name="Gieschler S."/>
            <person name="Fiedler G."/>
            <person name="Brinks E."/>
            <person name="Boehnlein C."/>
            <person name="Franz C.M.A.P."/>
            <person name="Kabisch J."/>
        </authorList>
    </citation>
    <scope>NUCLEOTIDE SEQUENCE [LARGE SCALE GENOMIC DNA]</scope>
    <source>
        <strain evidence="6 7">MBT-1</strain>
    </source>
</reference>
<evidence type="ECO:0000256" key="2">
    <source>
        <dbReference type="ARBA" id="ARBA00022729"/>
    </source>
</evidence>